<evidence type="ECO:0000256" key="2">
    <source>
        <dbReference type="ARBA" id="ARBA00012925"/>
    </source>
</evidence>
<dbReference type="AlphaFoldDB" id="A0A7M3T7H6"/>
<dbReference type="InterPro" id="IPR036874">
    <property type="entry name" value="Carbonic_anhydrase_sf"/>
</dbReference>
<feature type="binding site" evidence="7">
    <location>
        <position position="107"/>
    </location>
    <ligand>
        <name>Zn(2+)</name>
        <dbReference type="ChEBI" id="CHEBI:29105"/>
    </ligand>
</feature>
<dbReference type="EC" id="4.2.1.1" evidence="2 8"/>
<evidence type="ECO:0000256" key="3">
    <source>
        <dbReference type="ARBA" id="ARBA00022723"/>
    </source>
</evidence>
<protein>
    <recommendedName>
        <fullName evidence="2 8">Carbonic anhydrase</fullName>
        <ecNumber evidence="2 8">4.2.1.1</ecNumber>
    </recommendedName>
    <alternativeName>
        <fullName evidence="8">Carbonate dehydratase</fullName>
    </alternativeName>
</protein>
<dbReference type="SUPFAM" id="SSF53056">
    <property type="entry name" value="beta-carbonic anhydrase, cab"/>
    <property type="match status" value="1"/>
</dbReference>
<dbReference type="GO" id="GO:0008270">
    <property type="term" value="F:zinc ion binding"/>
    <property type="evidence" value="ECO:0007669"/>
    <property type="project" value="UniProtKB-UniRule"/>
</dbReference>
<evidence type="ECO:0000313" key="10">
    <source>
        <dbReference type="Proteomes" id="UP000503336"/>
    </source>
</evidence>
<evidence type="ECO:0000256" key="8">
    <source>
        <dbReference type="RuleBase" id="RU003956"/>
    </source>
</evidence>
<dbReference type="Gene3D" id="3.40.1050.10">
    <property type="entry name" value="Carbonic anhydrase"/>
    <property type="match status" value="1"/>
</dbReference>
<feature type="binding site" evidence="7">
    <location>
        <position position="110"/>
    </location>
    <ligand>
        <name>Zn(2+)</name>
        <dbReference type="ChEBI" id="CHEBI:29105"/>
    </ligand>
</feature>
<dbReference type="GO" id="GO:0015976">
    <property type="term" value="P:carbon utilization"/>
    <property type="evidence" value="ECO:0007669"/>
    <property type="project" value="InterPro"/>
</dbReference>
<organism evidence="9 10">
    <name type="scientific">Pikeienuella piscinae</name>
    <dbReference type="NCBI Taxonomy" id="2748098"/>
    <lineage>
        <taxon>Bacteria</taxon>
        <taxon>Pseudomonadati</taxon>
        <taxon>Pseudomonadota</taxon>
        <taxon>Alphaproteobacteria</taxon>
        <taxon>Rhodobacterales</taxon>
        <taxon>Paracoccaceae</taxon>
        <taxon>Pikeienuella</taxon>
    </lineage>
</organism>
<comment type="cofactor">
    <cofactor evidence="7">
        <name>Zn(2+)</name>
        <dbReference type="ChEBI" id="CHEBI:29105"/>
    </cofactor>
    <text evidence="7">Binds 1 zinc ion per subunit.</text>
</comment>
<evidence type="ECO:0000256" key="6">
    <source>
        <dbReference type="ARBA" id="ARBA00048348"/>
    </source>
</evidence>
<proteinExistence type="inferred from homology"/>
<dbReference type="GO" id="GO:0004089">
    <property type="term" value="F:carbonate dehydratase activity"/>
    <property type="evidence" value="ECO:0007669"/>
    <property type="project" value="UniProtKB-UniRule"/>
</dbReference>
<comment type="function">
    <text evidence="8">Reversible hydration of carbon dioxide.</text>
</comment>
<dbReference type="PANTHER" id="PTHR11002:SF76">
    <property type="entry name" value="CARBONIC ANHYDRASE"/>
    <property type="match status" value="1"/>
</dbReference>
<evidence type="ECO:0000256" key="5">
    <source>
        <dbReference type="ARBA" id="ARBA00023239"/>
    </source>
</evidence>
<gene>
    <name evidence="9" type="ORF">G5B40_17805</name>
</gene>
<dbReference type="SMART" id="SM00947">
    <property type="entry name" value="Pro_CA"/>
    <property type="match status" value="1"/>
</dbReference>
<keyword evidence="4 7" id="KW-0862">Zinc</keyword>
<keyword evidence="3 7" id="KW-0479">Metal-binding</keyword>
<reference evidence="9 10" key="1">
    <citation type="submission" date="2020-02" db="EMBL/GenBank/DDBJ databases">
        <title>complete genome sequence of Rhodobacteraceae bacterium.</title>
        <authorList>
            <person name="Park J."/>
            <person name="Kim Y.-S."/>
            <person name="Kim K.-H."/>
        </authorList>
    </citation>
    <scope>NUCLEOTIDE SEQUENCE [LARGE SCALE GENOMIC DNA]</scope>
    <source>
        <strain evidence="9 10">RR4-56</strain>
    </source>
</reference>
<dbReference type="KEGG" id="hdh:G5B40_17805"/>
<dbReference type="CDD" id="cd00884">
    <property type="entry name" value="beta_CA_cladeB"/>
    <property type="match status" value="1"/>
</dbReference>
<dbReference type="InterPro" id="IPR015892">
    <property type="entry name" value="Carbonic_anhydrase_CS"/>
</dbReference>
<keyword evidence="5 8" id="KW-0456">Lyase</keyword>
<dbReference type="PROSITE" id="PS00705">
    <property type="entry name" value="PROK_CO2_ANHYDRASE_2"/>
    <property type="match status" value="1"/>
</dbReference>
<dbReference type="InterPro" id="IPR045066">
    <property type="entry name" value="Beta_CA_cladeB"/>
</dbReference>
<evidence type="ECO:0000256" key="1">
    <source>
        <dbReference type="ARBA" id="ARBA00006217"/>
    </source>
</evidence>
<evidence type="ECO:0000256" key="7">
    <source>
        <dbReference type="PIRSR" id="PIRSR601765-1"/>
    </source>
</evidence>
<dbReference type="InterPro" id="IPR001765">
    <property type="entry name" value="Carbonic_anhydrase"/>
</dbReference>
<keyword evidence="10" id="KW-1185">Reference proteome</keyword>
<feature type="binding site" evidence="7">
    <location>
        <position position="46"/>
    </location>
    <ligand>
        <name>Zn(2+)</name>
        <dbReference type="ChEBI" id="CHEBI:29105"/>
    </ligand>
</feature>
<name>A0A7M3T7H6_9RHOB</name>
<dbReference type="Pfam" id="PF00484">
    <property type="entry name" value="Pro_CA"/>
    <property type="match status" value="1"/>
</dbReference>
<evidence type="ECO:0000313" key="9">
    <source>
        <dbReference type="EMBL" id="QIE57957.1"/>
    </source>
</evidence>
<comment type="catalytic activity">
    <reaction evidence="6 8">
        <text>hydrogencarbonate + H(+) = CO2 + H2O</text>
        <dbReference type="Rhea" id="RHEA:10748"/>
        <dbReference type="ChEBI" id="CHEBI:15377"/>
        <dbReference type="ChEBI" id="CHEBI:15378"/>
        <dbReference type="ChEBI" id="CHEBI:16526"/>
        <dbReference type="ChEBI" id="CHEBI:17544"/>
        <dbReference type="EC" id="4.2.1.1"/>
    </reaction>
</comment>
<accession>A0A7M3T7H6</accession>
<feature type="binding site" evidence="7">
    <location>
        <position position="48"/>
    </location>
    <ligand>
        <name>Zn(2+)</name>
        <dbReference type="ChEBI" id="CHEBI:29105"/>
    </ligand>
</feature>
<sequence length="216" mass="24033">MLAQPFPNYLHDRFRAWKLAKYDDSRAWYARLMSEGQHPRAMLISCCDSRLDTVSIFGAEPGDLFVVRNIANLVPPHAPDQNHHGTSAAVEYAVNVLKVAHIVIVGHSNCGGVEACHDMCSGAAPELEKSTSFIGRWMDILRPGYDRVHDEKEEREVALVSLGHEAVRTSLRNLATFPFVEESVKAGMLTLHGAWIDIANADMYGMDPATEQFSRL</sequence>
<dbReference type="Proteomes" id="UP000503336">
    <property type="component" value="Chromosome"/>
</dbReference>
<comment type="similarity">
    <text evidence="1 8">Belongs to the beta-class carbonic anhydrase family.</text>
</comment>
<dbReference type="EMBL" id="CP049056">
    <property type="protein sequence ID" value="QIE57957.1"/>
    <property type="molecule type" value="Genomic_DNA"/>
</dbReference>
<dbReference type="PANTHER" id="PTHR11002">
    <property type="entry name" value="CARBONIC ANHYDRASE"/>
    <property type="match status" value="1"/>
</dbReference>
<evidence type="ECO:0000256" key="4">
    <source>
        <dbReference type="ARBA" id="ARBA00022833"/>
    </source>
</evidence>